<keyword evidence="12" id="KW-1003">Cell membrane</keyword>
<feature type="binding site" evidence="11">
    <location>
        <position position="182"/>
    </location>
    <ligand>
        <name>Mg(2+)</name>
        <dbReference type="ChEBI" id="CHEBI:18420"/>
    </ligand>
</feature>
<keyword evidence="3 10" id="KW-0285">Flavoprotein</keyword>
<organism evidence="15 17">
    <name type="scientific">Dorea formicigenerans</name>
    <dbReference type="NCBI Taxonomy" id="39486"/>
    <lineage>
        <taxon>Bacteria</taxon>
        <taxon>Bacillati</taxon>
        <taxon>Bacillota</taxon>
        <taxon>Clostridia</taxon>
        <taxon>Lachnospirales</taxon>
        <taxon>Lachnospiraceae</taxon>
        <taxon>Dorea</taxon>
    </lineage>
</organism>
<gene>
    <name evidence="16" type="ORF">DW957_00985</name>
    <name evidence="15" type="ORF">DWY33_03375</name>
</gene>
<dbReference type="SUPFAM" id="SSF143631">
    <property type="entry name" value="ApbE-like"/>
    <property type="match status" value="1"/>
</dbReference>
<dbReference type="Proteomes" id="UP000284962">
    <property type="component" value="Unassembled WGS sequence"/>
</dbReference>
<dbReference type="InterPro" id="IPR003374">
    <property type="entry name" value="ApbE-like_sf"/>
</dbReference>
<name>A0A412F571_9FIRM</name>
<keyword evidence="6 10" id="KW-0274">FAD</keyword>
<evidence type="ECO:0000256" key="13">
    <source>
        <dbReference type="SAM" id="Coils"/>
    </source>
</evidence>
<evidence type="ECO:0000256" key="9">
    <source>
        <dbReference type="ARBA" id="ARBA00048540"/>
    </source>
</evidence>
<comment type="function">
    <text evidence="12">Flavin transferase that catalyzes the transfer of the FMN moiety of FAD and its covalent binding to the hydroxyl group of a threonine residue in a target flavoprotein.</text>
</comment>
<dbReference type="AlphaFoldDB" id="A0A412F571"/>
<evidence type="ECO:0000256" key="10">
    <source>
        <dbReference type="PIRNR" id="PIRNR006268"/>
    </source>
</evidence>
<dbReference type="EMBL" id="QSEW01000001">
    <property type="protein sequence ID" value="RHA02252.1"/>
    <property type="molecule type" value="Genomic_DNA"/>
</dbReference>
<sequence length="352" mass="38800">MKQIKKLIIFTLVCLTLTSCNSKTTDTTNDTSENPTANNDEPQSRDVFAMDTYMTLTAYGNNADEALNEAEAEIERLDALLSTGDENSEIYALNQNGTGTISEDTEILLDESEKLYTDTDGVFDITIYPVMDAWGFTTQNYRIPSDAELTELLKNVDASRIQYNKDEKKVTLPDDVKIDFGGIAKGYTSSKIMDIYKKCKVTSGMVSLGGNVQLLGAKPDGSSWRIAVQSPDDTNDYLGVLEAKDKAVITSGGYERYFEENGTTYHHIIDPATGYPARSGLKSVTIVSDDGTLADGLSTSLFIMGKEKACDFWKEHSDKFDMILMTDDNELYVSEGIADVFSSDLTTNIVKK</sequence>
<evidence type="ECO:0000313" key="18">
    <source>
        <dbReference type="Proteomes" id="UP000284962"/>
    </source>
</evidence>
<evidence type="ECO:0000256" key="14">
    <source>
        <dbReference type="SAM" id="MobiDB-lite"/>
    </source>
</evidence>
<evidence type="ECO:0000256" key="6">
    <source>
        <dbReference type="ARBA" id="ARBA00022827"/>
    </source>
</evidence>
<evidence type="ECO:0000256" key="11">
    <source>
        <dbReference type="PIRSR" id="PIRSR006268-2"/>
    </source>
</evidence>
<keyword evidence="5 10" id="KW-0479">Metal-binding</keyword>
<keyword evidence="7 10" id="KW-0460">Magnesium</keyword>
<evidence type="ECO:0000313" key="17">
    <source>
        <dbReference type="Proteomes" id="UP000283652"/>
    </source>
</evidence>
<evidence type="ECO:0000256" key="8">
    <source>
        <dbReference type="ARBA" id="ARBA00031306"/>
    </source>
</evidence>
<feature type="chain" id="PRO_5039738983" description="FAD:protein FMN transferase" evidence="12">
    <location>
        <begin position="23"/>
        <end position="352"/>
    </location>
</feature>
<keyword evidence="13" id="KW-0175">Coiled coil</keyword>
<evidence type="ECO:0000256" key="12">
    <source>
        <dbReference type="RuleBase" id="RU363002"/>
    </source>
</evidence>
<dbReference type="GO" id="GO:0016740">
    <property type="term" value="F:transferase activity"/>
    <property type="evidence" value="ECO:0007669"/>
    <property type="project" value="UniProtKB-UniRule"/>
</dbReference>
<evidence type="ECO:0000313" key="15">
    <source>
        <dbReference type="EMBL" id="RGR60794.1"/>
    </source>
</evidence>
<comment type="similarity">
    <text evidence="10 12">Belongs to the ApbE family.</text>
</comment>
<feature type="region of interest" description="Disordered" evidence="14">
    <location>
        <begin position="23"/>
        <end position="45"/>
    </location>
</feature>
<feature type="compositionally biased region" description="Low complexity" evidence="14">
    <location>
        <begin position="23"/>
        <end position="36"/>
    </location>
</feature>
<evidence type="ECO:0000256" key="3">
    <source>
        <dbReference type="ARBA" id="ARBA00022630"/>
    </source>
</evidence>
<dbReference type="Gene3D" id="3.10.520.10">
    <property type="entry name" value="ApbE-like domains"/>
    <property type="match status" value="1"/>
</dbReference>
<feature type="signal peptide" evidence="12">
    <location>
        <begin position="1"/>
        <end position="22"/>
    </location>
</feature>
<comment type="cofactor">
    <cofactor evidence="11">
        <name>Mg(2+)</name>
        <dbReference type="ChEBI" id="CHEBI:18420"/>
    </cofactor>
    <cofactor evidence="11">
        <name>Mn(2+)</name>
        <dbReference type="ChEBI" id="CHEBI:29035"/>
    </cofactor>
    <text evidence="11">Magnesium. Can also use manganese.</text>
</comment>
<dbReference type="RefSeq" id="WP_118397410.1">
    <property type="nucleotide sequence ID" value="NZ_QRUK01000003.1"/>
</dbReference>
<dbReference type="Proteomes" id="UP000283652">
    <property type="component" value="Unassembled WGS sequence"/>
</dbReference>
<dbReference type="Pfam" id="PF02424">
    <property type="entry name" value="ApbE"/>
    <property type="match status" value="1"/>
</dbReference>
<dbReference type="EC" id="2.7.1.180" evidence="1 10"/>
<dbReference type="PIRSF" id="PIRSF006268">
    <property type="entry name" value="ApbE"/>
    <property type="match status" value="1"/>
</dbReference>
<dbReference type="GO" id="GO:0005886">
    <property type="term" value="C:plasma membrane"/>
    <property type="evidence" value="ECO:0007669"/>
    <property type="project" value="UniProtKB-SubCell"/>
</dbReference>
<comment type="subcellular location">
    <subcellularLocation>
        <location evidence="12">Cell inner membrane</location>
        <topology evidence="12">Lipid-anchor</topology>
        <orientation evidence="12">Periplasmic side</orientation>
    </subcellularLocation>
</comment>
<keyword evidence="4 10" id="KW-0808">Transferase</keyword>
<keyword evidence="12" id="KW-0472">Membrane</keyword>
<dbReference type="InterPro" id="IPR024932">
    <property type="entry name" value="ApbE"/>
</dbReference>
<feature type="binding site" evidence="11">
    <location>
        <position position="295"/>
    </location>
    <ligand>
        <name>Mg(2+)</name>
        <dbReference type="ChEBI" id="CHEBI:18420"/>
    </ligand>
</feature>
<evidence type="ECO:0000256" key="5">
    <source>
        <dbReference type="ARBA" id="ARBA00022723"/>
    </source>
</evidence>
<evidence type="ECO:0000256" key="7">
    <source>
        <dbReference type="ARBA" id="ARBA00022842"/>
    </source>
</evidence>
<dbReference type="PANTHER" id="PTHR30040">
    <property type="entry name" value="THIAMINE BIOSYNTHESIS LIPOPROTEIN APBE"/>
    <property type="match status" value="1"/>
</dbReference>
<accession>A0A412F571</accession>
<comment type="caution">
    <text evidence="15">The sequence shown here is derived from an EMBL/GenBank/DDBJ whole genome shotgun (WGS) entry which is preliminary data.</text>
</comment>
<dbReference type="GO" id="GO:0046872">
    <property type="term" value="F:metal ion binding"/>
    <property type="evidence" value="ECO:0007669"/>
    <property type="project" value="UniProtKB-UniRule"/>
</dbReference>
<feature type="binding site" evidence="11">
    <location>
        <position position="299"/>
    </location>
    <ligand>
        <name>Mg(2+)</name>
        <dbReference type="ChEBI" id="CHEBI:18420"/>
    </ligand>
</feature>
<feature type="coiled-coil region" evidence="13">
    <location>
        <begin position="60"/>
        <end position="87"/>
    </location>
</feature>
<evidence type="ECO:0000256" key="4">
    <source>
        <dbReference type="ARBA" id="ARBA00022679"/>
    </source>
</evidence>
<keyword evidence="12" id="KW-0997">Cell inner membrane</keyword>
<reference evidence="17 18" key="1">
    <citation type="submission" date="2018-08" db="EMBL/GenBank/DDBJ databases">
        <title>A genome reference for cultivated species of the human gut microbiota.</title>
        <authorList>
            <person name="Zou Y."/>
            <person name="Xue W."/>
            <person name="Luo G."/>
        </authorList>
    </citation>
    <scope>NUCLEOTIDE SEQUENCE [LARGE SCALE GENOMIC DNA]</scope>
    <source>
        <strain evidence="15 17">AF25-11</strain>
        <strain evidence="16 18">AM46-16</strain>
    </source>
</reference>
<evidence type="ECO:0000256" key="1">
    <source>
        <dbReference type="ARBA" id="ARBA00011955"/>
    </source>
</evidence>
<dbReference type="PROSITE" id="PS51257">
    <property type="entry name" value="PROKAR_LIPOPROTEIN"/>
    <property type="match status" value="1"/>
</dbReference>
<dbReference type="PANTHER" id="PTHR30040:SF2">
    <property type="entry name" value="FAD:PROTEIN FMN TRANSFERASE"/>
    <property type="match status" value="1"/>
</dbReference>
<keyword evidence="12" id="KW-0732">Signal</keyword>
<dbReference type="EMBL" id="QRUK01000003">
    <property type="protein sequence ID" value="RGR60794.1"/>
    <property type="molecule type" value="Genomic_DNA"/>
</dbReference>
<keyword evidence="12" id="KW-0449">Lipoprotein</keyword>
<proteinExistence type="inferred from homology"/>
<evidence type="ECO:0000313" key="16">
    <source>
        <dbReference type="EMBL" id="RHA02252.1"/>
    </source>
</evidence>
<comment type="catalytic activity">
    <reaction evidence="9 10 12">
        <text>L-threonyl-[protein] + FAD = FMN-L-threonyl-[protein] + AMP + H(+)</text>
        <dbReference type="Rhea" id="RHEA:36847"/>
        <dbReference type="Rhea" id="RHEA-COMP:11060"/>
        <dbReference type="Rhea" id="RHEA-COMP:11061"/>
        <dbReference type="ChEBI" id="CHEBI:15378"/>
        <dbReference type="ChEBI" id="CHEBI:30013"/>
        <dbReference type="ChEBI" id="CHEBI:57692"/>
        <dbReference type="ChEBI" id="CHEBI:74257"/>
        <dbReference type="ChEBI" id="CHEBI:456215"/>
        <dbReference type="EC" id="2.7.1.180"/>
    </reaction>
</comment>
<evidence type="ECO:0000256" key="2">
    <source>
        <dbReference type="ARBA" id="ARBA00016337"/>
    </source>
</evidence>
<protein>
    <recommendedName>
        <fullName evidence="2 10">FAD:protein FMN transferase</fullName>
        <ecNumber evidence="1 10">2.7.1.180</ecNumber>
    </recommendedName>
    <alternativeName>
        <fullName evidence="8 10">Flavin transferase</fullName>
    </alternativeName>
</protein>